<dbReference type="GO" id="GO:0006457">
    <property type="term" value="P:protein folding"/>
    <property type="evidence" value="ECO:0007669"/>
    <property type="project" value="TreeGrafter"/>
</dbReference>
<evidence type="ECO:0000259" key="3">
    <source>
        <dbReference type="PROSITE" id="PS51501"/>
    </source>
</evidence>
<feature type="compositionally biased region" description="Low complexity" evidence="2">
    <location>
        <begin position="12"/>
        <end position="24"/>
    </location>
</feature>
<dbReference type="AlphaFoldDB" id="A0A2P6TE09"/>
<dbReference type="InterPro" id="IPR024158">
    <property type="entry name" value="Mt_import_TIM15"/>
</dbReference>
<gene>
    <name evidence="4" type="ORF">C2E21_8708</name>
</gene>
<proteinExistence type="predicted"/>
<feature type="domain" description="DNL-type" evidence="3">
    <location>
        <begin position="110"/>
        <end position="194"/>
    </location>
</feature>
<name>A0A2P6TE09_CHLSO</name>
<evidence type="ECO:0000256" key="1">
    <source>
        <dbReference type="PROSITE-ProRule" id="PRU00834"/>
    </source>
</evidence>
<reference evidence="4 5" key="1">
    <citation type="journal article" date="2018" name="Plant J.">
        <title>Genome sequences of Chlorella sorokiniana UTEX 1602 and Micractinium conductrix SAG 241.80: implications to maltose excretion by a green alga.</title>
        <authorList>
            <person name="Arriola M.B."/>
            <person name="Velmurugan N."/>
            <person name="Zhang Y."/>
            <person name="Plunkett M.H."/>
            <person name="Hondzo H."/>
            <person name="Barney B.M."/>
        </authorList>
    </citation>
    <scope>NUCLEOTIDE SEQUENCE [LARGE SCALE GENOMIC DNA]</scope>
    <source>
        <strain evidence="5">UTEX 1602</strain>
    </source>
</reference>
<dbReference type="OrthoDB" id="512667at2759"/>
<keyword evidence="1" id="KW-0479">Metal-binding</keyword>
<evidence type="ECO:0000256" key="2">
    <source>
        <dbReference type="SAM" id="MobiDB-lite"/>
    </source>
</evidence>
<dbReference type="PROSITE" id="PS51501">
    <property type="entry name" value="ZF_DNL"/>
    <property type="match status" value="1"/>
</dbReference>
<protein>
    <submittedName>
        <fullName evidence="4">Fructose-1-phosphate phosphatase</fullName>
    </submittedName>
</protein>
<comment type="caution">
    <text evidence="4">The sequence shown here is derived from an EMBL/GenBank/DDBJ whole genome shotgun (WGS) entry which is preliminary data.</text>
</comment>
<dbReference type="GO" id="GO:0051087">
    <property type="term" value="F:protein-folding chaperone binding"/>
    <property type="evidence" value="ECO:0007669"/>
    <property type="project" value="TreeGrafter"/>
</dbReference>
<dbReference type="PANTHER" id="PTHR20922:SF15">
    <property type="entry name" value="A_TM021B04.14 PROTEIN"/>
    <property type="match status" value="1"/>
</dbReference>
<dbReference type="GO" id="GO:0050821">
    <property type="term" value="P:protein stabilization"/>
    <property type="evidence" value="ECO:0007669"/>
    <property type="project" value="TreeGrafter"/>
</dbReference>
<dbReference type="GO" id="GO:0005739">
    <property type="term" value="C:mitochondrion"/>
    <property type="evidence" value="ECO:0007669"/>
    <property type="project" value="TreeGrafter"/>
</dbReference>
<dbReference type="InterPro" id="IPR007853">
    <property type="entry name" value="Znf_DNL-typ"/>
</dbReference>
<accession>A0A2P6TE09</accession>
<dbReference type="PANTHER" id="PTHR20922">
    <property type="entry name" value="DNL-TYPE ZINC FINGER PROTEIN"/>
    <property type="match status" value="1"/>
</dbReference>
<feature type="region of interest" description="Disordered" evidence="2">
    <location>
        <begin position="1"/>
        <end position="29"/>
    </location>
</feature>
<dbReference type="GO" id="GO:0030150">
    <property type="term" value="P:protein import into mitochondrial matrix"/>
    <property type="evidence" value="ECO:0007669"/>
    <property type="project" value="TreeGrafter"/>
</dbReference>
<sequence>MQRPEIGGPGLVRVPRQPKPVRAAAPPPATPPVVWVGPPAAGALTLAGSSVGSCSVVIDTEFVVLPPQQPAAVQPNTTCLGIVWQGTVEGEADAAASAAAAARGRKRGRHPRRTQTLRFTCNLCGETNDCEVNPHAWNKGSVFARCQGCTAVHKLRDNLKIFHELAGPVFPPRDLRSAYLVQEILDRIAENNRN</sequence>
<evidence type="ECO:0000313" key="5">
    <source>
        <dbReference type="Proteomes" id="UP000239899"/>
    </source>
</evidence>
<keyword evidence="5" id="KW-1185">Reference proteome</keyword>
<dbReference type="EMBL" id="LHPG02000021">
    <property type="protein sequence ID" value="PRW20862.1"/>
    <property type="molecule type" value="Genomic_DNA"/>
</dbReference>
<dbReference type="GO" id="GO:0008270">
    <property type="term" value="F:zinc ion binding"/>
    <property type="evidence" value="ECO:0007669"/>
    <property type="project" value="UniProtKB-KW"/>
</dbReference>
<evidence type="ECO:0000313" key="4">
    <source>
        <dbReference type="EMBL" id="PRW20862.1"/>
    </source>
</evidence>
<organism evidence="4 5">
    <name type="scientific">Chlorella sorokiniana</name>
    <name type="common">Freshwater green alga</name>
    <dbReference type="NCBI Taxonomy" id="3076"/>
    <lineage>
        <taxon>Eukaryota</taxon>
        <taxon>Viridiplantae</taxon>
        <taxon>Chlorophyta</taxon>
        <taxon>core chlorophytes</taxon>
        <taxon>Trebouxiophyceae</taxon>
        <taxon>Chlorellales</taxon>
        <taxon>Chlorellaceae</taxon>
        <taxon>Chlorella clade</taxon>
        <taxon>Chlorella</taxon>
    </lineage>
</organism>
<keyword evidence="1" id="KW-0863">Zinc-finger</keyword>
<keyword evidence="1" id="KW-0862">Zinc</keyword>
<dbReference type="Pfam" id="PF05180">
    <property type="entry name" value="zf-DNL"/>
    <property type="match status" value="1"/>
</dbReference>
<dbReference type="Proteomes" id="UP000239899">
    <property type="component" value="Unassembled WGS sequence"/>
</dbReference>